<reference evidence="2 3" key="1">
    <citation type="submission" date="2016-09" db="EMBL/GenBank/DDBJ databases">
        <title>Photobacterium proteolyticum sp. nov. a protease producing bacterium isolated from ocean sediments of Laizhou Bay.</title>
        <authorList>
            <person name="Li Y."/>
        </authorList>
    </citation>
    <scope>NUCLEOTIDE SEQUENCE [LARGE SCALE GENOMIC DNA]</scope>
    <source>
        <strain evidence="2 3">13-12</strain>
    </source>
</reference>
<dbReference type="EMBL" id="MJIL01000050">
    <property type="protein sequence ID" value="OLQ79472.1"/>
    <property type="molecule type" value="Genomic_DNA"/>
</dbReference>
<comment type="caution">
    <text evidence="2">The sequence shown here is derived from an EMBL/GenBank/DDBJ whole genome shotgun (WGS) entry which is preliminary data.</text>
</comment>
<dbReference type="RefSeq" id="WP_075762688.1">
    <property type="nucleotide sequence ID" value="NZ_MJIL01000050.1"/>
</dbReference>
<dbReference type="InterPro" id="IPR021271">
    <property type="entry name" value="DUF2850"/>
</dbReference>
<accession>A0A1Q9GW54</accession>
<proteinExistence type="predicted"/>
<keyword evidence="1" id="KW-0812">Transmembrane</keyword>
<name>A0A1Q9GW54_9GAMM</name>
<organism evidence="2 3">
    <name type="scientific">Photobacterium proteolyticum</name>
    <dbReference type="NCBI Taxonomy" id="1903952"/>
    <lineage>
        <taxon>Bacteria</taxon>
        <taxon>Pseudomonadati</taxon>
        <taxon>Pseudomonadota</taxon>
        <taxon>Gammaproteobacteria</taxon>
        <taxon>Vibrionales</taxon>
        <taxon>Vibrionaceae</taxon>
        <taxon>Photobacterium</taxon>
    </lineage>
</organism>
<keyword evidence="1" id="KW-1133">Transmembrane helix</keyword>
<dbReference type="Proteomes" id="UP000186905">
    <property type="component" value="Unassembled WGS sequence"/>
</dbReference>
<sequence length="133" mass="15126">MNKVQYKVIPFALMMAGIFAGLIFSALLAVGAIGSEILEDEPVINIHGVWVEQGVASYMADRFELRSEGVFVDGRLVNTRYEWDGMTLTYRRGEDIYIYTYLSDQFVRQQPAHYISSFSREGTRDALRDATLD</sequence>
<dbReference type="AlphaFoldDB" id="A0A1Q9GW54"/>
<evidence type="ECO:0000256" key="1">
    <source>
        <dbReference type="SAM" id="Phobius"/>
    </source>
</evidence>
<protein>
    <recommendedName>
        <fullName evidence="4">DUF2850 domain-containing protein</fullName>
    </recommendedName>
</protein>
<feature type="transmembrane region" description="Helical" evidence="1">
    <location>
        <begin position="12"/>
        <end position="34"/>
    </location>
</feature>
<evidence type="ECO:0008006" key="4">
    <source>
        <dbReference type="Google" id="ProtNLM"/>
    </source>
</evidence>
<keyword evidence="3" id="KW-1185">Reference proteome</keyword>
<keyword evidence="1" id="KW-0472">Membrane</keyword>
<dbReference type="OrthoDB" id="5824286at2"/>
<evidence type="ECO:0000313" key="3">
    <source>
        <dbReference type="Proteomes" id="UP000186905"/>
    </source>
</evidence>
<evidence type="ECO:0000313" key="2">
    <source>
        <dbReference type="EMBL" id="OLQ79472.1"/>
    </source>
</evidence>
<dbReference type="STRING" id="1903952.BIT28_17375"/>
<dbReference type="Pfam" id="PF11012">
    <property type="entry name" value="DUF2850"/>
    <property type="match status" value="1"/>
</dbReference>
<gene>
    <name evidence="2" type="ORF">BIT28_17375</name>
</gene>